<evidence type="ECO:0000256" key="4">
    <source>
        <dbReference type="ARBA" id="ARBA00023163"/>
    </source>
</evidence>
<keyword evidence="1" id="KW-0678">Repressor</keyword>
<sequence length="205" mass="22653">MVRRSKEDALATRNSLLDAAERVFLAQGVAGTSLNDIALEAGTTRGAIYWHFRDKADLFNAMMDRVVMPLQCALESVQQAPGEDPLPRLKKALRSALRQTVSDPQTRRVFEVATHKVEYVDSLCAVRERHRHTRDRVVGQFRQALLKSAELRGVRLDIPASVAAQGLHALVDGLIQNWLLDPEGFDLESGGSKAIDAYLRGVGLP</sequence>
<dbReference type="Pfam" id="PF08361">
    <property type="entry name" value="TetR_C_2"/>
    <property type="match status" value="1"/>
</dbReference>
<evidence type="ECO:0000313" key="8">
    <source>
        <dbReference type="Proteomes" id="UP000599109"/>
    </source>
</evidence>
<dbReference type="Proteomes" id="UP000599109">
    <property type="component" value="Unassembled WGS sequence"/>
</dbReference>
<dbReference type="InterPro" id="IPR001647">
    <property type="entry name" value="HTH_TetR"/>
</dbReference>
<keyword evidence="4" id="KW-0804">Transcription</keyword>
<dbReference type="PROSITE" id="PS50977">
    <property type="entry name" value="HTH_TETR_2"/>
    <property type="match status" value="1"/>
</dbReference>
<evidence type="ECO:0000256" key="2">
    <source>
        <dbReference type="ARBA" id="ARBA00023015"/>
    </source>
</evidence>
<evidence type="ECO:0000256" key="1">
    <source>
        <dbReference type="ARBA" id="ARBA00022491"/>
    </source>
</evidence>
<proteinExistence type="predicted"/>
<dbReference type="GO" id="GO:0000976">
    <property type="term" value="F:transcription cis-regulatory region binding"/>
    <property type="evidence" value="ECO:0007669"/>
    <property type="project" value="TreeGrafter"/>
</dbReference>
<dbReference type="Gene3D" id="1.10.357.10">
    <property type="entry name" value="Tetracycline Repressor, domain 2"/>
    <property type="match status" value="1"/>
</dbReference>
<dbReference type="InterPro" id="IPR009057">
    <property type="entry name" value="Homeodomain-like_sf"/>
</dbReference>
<dbReference type="PRINTS" id="PR00455">
    <property type="entry name" value="HTHTETR"/>
</dbReference>
<feature type="DNA-binding region" description="H-T-H motif" evidence="5">
    <location>
        <begin position="33"/>
        <end position="52"/>
    </location>
</feature>
<gene>
    <name evidence="7" type="ORF">JJ685_25460</name>
</gene>
<dbReference type="PANTHER" id="PTHR30055">
    <property type="entry name" value="HTH-TYPE TRANSCRIPTIONAL REGULATOR RUTR"/>
    <property type="match status" value="1"/>
</dbReference>
<feature type="domain" description="HTH tetR-type" evidence="6">
    <location>
        <begin position="10"/>
        <end position="70"/>
    </location>
</feature>
<dbReference type="PANTHER" id="PTHR30055:SF240">
    <property type="entry name" value="HTH-TYPE TRANSCRIPTIONAL REGULATOR ACRR"/>
    <property type="match status" value="1"/>
</dbReference>
<accession>A0A936Z554</accession>
<dbReference type="SUPFAM" id="SSF46689">
    <property type="entry name" value="Homeodomain-like"/>
    <property type="match status" value="1"/>
</dbReference>
<keyword evidence="8" id="KW-1185">Reference proteome</keyword>
<keyword evidence="3 5" id="KW-0238">DNA-binding</keyword>
<dbReference type="InterPro" id="IPR013572">
    <property type="entry name" value="Tscrpt_reg_MAATS_C"/>
</dbReference>
<name>A0A936Z554_9BURK</name>
<dbReference type="RefSeq" id="WP_201677177.1">
    <property type="nucleotide sequence ID" value="NZ_JAEQNE010000008.1"/>
</dbReference>
<dbReference type="EMBL" id="JAEQNE010000008">
    <property type="protein sequence ID" value="MBL0394512.1"/>
    <property type="molecule type" value="Genomic_DNA"/>
</dbReference>
<evidence type="ECO:0000259" key="6">
    <source>
        <dbReference type="PROSITE" id="PS50977"/>
    </source>
</evidence>
<dbReference type="GO" id="GO:0003700">
    <property type="term" value="F:DNA-binding transcription factor activity"/>
    <property type="evidence" value="ECO:0007669"/>
    <property type="project" value="TreeGrafter"/>
</dbReference>
<dbReference type="InterPro" id="IPR050109">
    <property type="entry name" value="HTH-type_TetR-like_transc_reg"/>
</dbReference>
<dbReference type="InterPro" id="IPR036271">
    <property type="entry name" value="Tet_transcr_reg_TetR-rel_C_sf"/>
</dbReference>
<dbReference type="Pfam" id="PF00440">
    <property type="entry name" value="TetR_N"/>
    <property type="match status" value="1"/>
</dbReference>
<evidence type="ECO:0000256" key="3">
    <source>
        <dbReference type="ARBA" id="ARBA00023125"/>
    </source>
</evidence>
<keyword evidence="2" id="KW-0805">Transcription regulation</keyword>
<dbReference type="SUPFAM" id="SSF48498">
    <property type="entry name" value="Tetracyclin repressor-like, C-terminal domain"/>
    <property type="match status" value="1"/>
</dbReference>
<reference evidence="7 8" key="1">
    <citation type="journal article" date="2017" name="Int. J. Syst. Evol. Microbiol.">
        <title>Ramlibacter monticola sp. nov., isolated from forest soil.</title>
        <authorList>
            <person name="Chaudhary D.K."/>
            <person name="Kim J."/>
        </authorList>
    </citation>
    <scope>NUCLEOTIDE SEQUENCE [LARGE SCALE GENOMIC DNA]</scope>
    <source>
        <strain evidence="7 8">KACC 19175</strain>
    </source>
</reference>
<comment type="caution">
    <text evidence="7">The sequence shown here is derived from an EMBL/GenBank/DDBJ whole genome shotgun (WGS) entry which is preliminary data.</text>
</comment>
<evidence type="ECO:0000256" key="5">
    <source>
        <dbReference type="PROSITE-ProRule" id="PRU00335"/>
    </source>
</evidence>
<protein>
    <submittedName>
        <fullName evidence="7">TetR family transcriptional regulator</fullName>
    </submittedName>
</protein>
<organism evidence="7 8">
    <name type="scientific">Ramlibacter monticola</name>
    <dbReference type="NCBI Taxonomy" id="1926872"/>
    <lineage>
        <taxon>Bacteria</taxon>
        <taxon>Pseudomonadati</taxon>
        <taxon>Pseudomonadota</taxon>
        <taxon>Betaproteobacteria</taxon>
        <taxon>Burkholderiales</taxon>
        <taxon>Comamonadaceae</taxon>
        <taxon>Ramlibacter</taxon>
    </lineage>
</organism>
<evidence type="ECO:0000313" key="7">
    <source>
        <dbReference type="EMBL" id="MBL0394512.1"/>
    </source>
</evidence>
<dbReference type="AlphaFoldDB" id="A0A936Z554"/>